<evidence type="ECO:0000313" key="10">
    <source>
        <dbReference type="Proteomes" id="UP001318040"/>
    </source>
</evidence>
<dbReference type="FunFam" id="3.30.200.20:FF:000339">
    <property type="entry name" value="serine/threonine-protein kinase Nek10"/>
    <property type="match status" value="1"/>
</dbReference>
<proteinExistence type="inferred from homology"/>
<dbReference type="RefSeq" id="XP_032813303.1">
    <property type="nucleotide sequence ID" value="XM_032957412.1"/>
</dbReference>
<dbReference type="GeneID" id="116944008"/>
<dbReference type="GO" id="GO:1902749">
    <property type="term" value="P:regulation of cell cycle G2/M phase transition"/>
    <property type="evidence" value="ECO:0007669"/>
    <property type="project" value="TreeGrafter"/>
</dbReference>
<evidence type="ECO:0000256" key="5">
    <source>
        <dbReference type="ARBA" id="ARBA00022840"/>
    </source>
</evidence>
<feature type="compositionally biased region" description="Gly residues" evidence="8">
    <location>
        <begin position="840"/>
        <end position="850"/>
    </location>
</feature>
<evidence type="ECO:0000256" key="1">
    <source>
        <dbReference type="ARBA" id="ARBA00010886"/>
    </source>
</evidence>
<dbReference type="FunFam" id="1.25.10.10:FF:000612">
    <property type="entry name" value="Serine/threonine-protein kinase Nek10"/>
    <property type="match status" value="1"/>
</dbReference>
<dbReference type="InterPro" id="IPR017441">
    <property type="entry name" value="Protein_kinase_ATP_BS"/>
</dbReference>
<organism evidence="10 13">
    <name type="scientific">Petromyzon marinus</name>
    <name type="common">Sea lamprey</name>
    <dbReference type="NCBI Taxonomy" id="7757"/>
    <lineage>
        <taxon>Eukaryota</taxon>
        <taxon>Metazoa</taxon>
        <taxon>Chordata</taxon>
        <taxon>Craniata</taxon>
        <taxon>Vertebrata</taxon>
        <taxon>Cyclostomata</taxon>
        <taxon>Hyperoartia</taxon>
        <taxon>Petromyzontiformes</taxon>
        <taxon>Petromyzontidae</taxon>
        <taxon>Petromyzon</taxon>
    </lineage>
</organism>
<dbReference type="InterPro" id="IPR050660">
    <property type="entry name" value="NEK_Ser/Thr_kinase"/>
</dbReference>
<dbReference type="Gene3D" id="1.25.10.10">
    <property type="entry name" value="Leucine-rich Repeat Variant"/>
    <property type="match status" value="1"/>
</dbReference>
<evidence type="ECO:0000259" key="9">
    <source>
        <dbReference type="PROSITE" id="PS50011"/>
    </source>
</evidence>
<dbReference type="PANTHER" id="PTHR43671:SF92">
    <property type="entry name" value="SERINE_THREONINE-PROTEIN KINASE NEK10"/>
    <property type="match status" value="1"/>
</dbReference>
<dbReference type="SUPFAM" id="SSF56112">
    <property type="entry name" value="Protein kinase-like (PK-like)"/>
    <property type="match status" value="1"/>
</dbReference>
<evidence type="ECO:0000256" key="7">
    <source>
        <dbReference type="PROSITE-ProRule" id="PRU10141"/>
    </source>
</evidence>
<dbReference type="GO" id="GO:0005524">
    <property type="term" value="F:ATP binding"/>
    <property type="evidence" value="ECO:0007669"/>
    <property type="project" value="UniProtKB-UniRule"/>
</dbReference>
<feature type="compositionally biased region" description="Low complexity" evidence="8">
    <location>
        <begin position="906"/>
        <end position="916"/>
    </location>
</feature>
<sequence>MSDQGRNNKEKEGSTFKDVDVLGRLLDLLNTPASKQQLPALGSMGASSRVGKGRRDARFQSTEALQLEAFSSKYKNERAFSSLHEHSRFLEILTALITQRLLCRQWRDRAPLANILPVLICLRLFMRDFSYQRVLYDMGGVSGLAMYMDEVAQRHLCYEEEKFAEDVLVNLTNIFQKLAGVVEQREWVTESGAHKTLVILTAARESSVLLGSLLALNSLAESAACRRKLAELAVVENLLPVLQDYDLLSQRLAVDLLRQLCQERPVWHQMRVLGGVPVLLSLLQGEHLRLLASAVWALVHLCEDQAMLEDIRRWGGVTQLLRLLQGDRERRFVSDRTSFGGLSSANAAGRLRQLPLSEELSPAEIQDGLTSLQAACCTALTELVLNDSNAQQVVQANGVYIIGTLLLPNPTRSTHNRDVLQRYAFRALRFLFSMERNRHLFKRLFPAVLFEMFIDVGHYVRDIVAYEPLVLRLNALKPEEVQEIQEAVESMDQTRLPEKRMGGYAVLEHLGSGAFGSVYKVRKLNGQQLLALKEVSLHNPAFGKDKTTRDSSLNSIISELSIIREQLKHPNIVKYYKTFVEDDRLYIVMELIEGAPLGEHFNALKEKHERFTEERIWNIFIQICLALRYLHKEKHIIHRDLTPGNIMLGESDHITITDFGLAKQKQENSKLTSMVGTIVYSCPEIVKNEPYDERADVWAAGCILYQLAMLTPPFYSTNMLSLASRIVGATYEPITEGLYSAQLSKTVRRCLSPEAGLRPDVVEVCAGLSARLMAHADALGANCCDMEHRLERERRRTQRRLAQAHMHAHCCLAQQEQEGKGGSLESSGGASSLRSEEGWEGGTLGVDWMEGGGKPGSALVEEGMVGLPCAFALVPKTCIDHEKRGAESPIYGLEGEDSLLTPPGPSSTVSSPSRQHPSAERRRYSRSADSICRGSSRPRPRSGTGIAVSQRKVRQISDPIQQILLQLHKLIYISQLPPSLTHNRSRRAVERFKKSLFSPHSNACNLKSEIQKVVQGSQEVIDLGWALAKPGVHCQSSSSSQLSSGETHRYYDGDDNQEGITYGQMQCMIEDVLMESGYYSTGQATRHQDLESSTVRALLS</sequence>
<dbReference type="RefSeq" id="XP_032813302.1">
    <property type="nucleotide sequence ID" value="XM_032957411.1"/>
</dbReference>
<comment type="similarity">
    <text evidence="1">Belongs to the protein kinase superfamily. NEK Ser/Thr protein kinase family. NIMA subfamily.</text>
</comment>
<dbReference type="GO" id="GO:0004674">
    <property type="term" value="F:protein serine/threonine kinase activity"/>
    <property type="evidence" value="ECO:0007669"/>
    <property type="project" value="TreeGrafter"/>
</dbReference>
<keyword evidence="5 7" id="KW-0067">ATP-binding</keyword>
<dbReference type="PROSITE" id="PS00109">
    <property type="entry name" value="PROTEIN_KINASE_TYR"/>
    <property type="match status" value="1"/>
</dbReference>
<feature type="region of interest" description="Disordered" evidence="8">
    <location>
        <begin position="1034"/>
        <end position="1055"/>
    </location>
</feature>
<dbReference type="SUPFAM" id="SSF48371">
    <property type="entry name" value="ARM repeat"/>
    <property type="match status" value="1"/>
</dbReference>
<keyword evidence="3 7" id="KW-0547">Nucleotide-binding</keyword>
<dbReference type="InterPro" id="IPR016024">
    <property type="entry name" value="ARM-type_fold"/>
</dbReference>
<evidence type="ECO:0000256" key="8">
    <source>
        <dbReference type="SAM" id="MobiDB-lite"/>
    </source>
</evidence>
<dbReference type="InterPro" id="IPR000719">
    <property type="entry name" value="Prot_kinase_dom"/>
</dbReference>
<evidence type="ECO:0000256" key="6">
    <source>
        <dbReference type="PROSITE-ProRule" id="PRU00259"/>
    </source>
</evidence>
<keyword evidence="10" id="KW-1185">Reference proteome</keyword>
<feature type="region of interest" description="Disordered" evidence="8">
    <location>
        <begin position="893"/>
        <end position="950"/>
    </location>
</feature>
<evidence type="ECO:0000313" key="12">
    <source>
        <dbReference type="RefSeq" id="XP_032813303.1"/>
    </source>
</evidence>
<feature type="compositionally biased region" description="Low complexity" evidence="8">
    <location>
        <begin position="933"/>
        <end position="943"/>
    </location>
</feature>
<dbReference type="Gene3D" id="3.30.200.20">
    <property type="entry name" value="Phosphorylase Kinase, domain 1"/>
    <property type="match status" value="1"/>
</dbReference>
<keyword evidence="2" id="KW-0808">Transferase</keyword>
<feature type="region of interest" description="Disordered" evidence="8">
    <location>
        <begin position="816"/>
        <end position="850"/>
    </location>
</feature>
<accession>A0AAJ7WX12</accession>
<dbReference type="SMART" id="SM00185">
    <property type="entry name" value="ARM"/>
    <property type="match status" value="3"/>
</dbReference>
<feature type="repeat" description="ARM" evidence="6">
    <location>
        <begin position="274"/>
        <end position="316"/>
    </location>
</feature>
<evidence type="ECO:0000256" key="4">
    <source>
        <dbReference type="ARBA" id="ARBA00022777"/>
    </source>
</evidence>
<dbReference type="InterPro" id="IPR000225">
    <property type="entry name" value="Armadillo"/>
</dbReference>
<evidence type="ECO:0000256" key="3">
    <source>
        <dbReference type="ARBA" id="ARBA00022741"/>
    </source>
</evidence>
<dbReference type="InterPro" id="IPR008266">
    <property type="entry name" value="Tyr_kinase_AS"/>
</dbReference>
<feature type="binding site" evidence="7">
    <location>
        <position position="533"/>
    </location>
    <ligand>
        <name>ATP</name>
        <dbReference type="ChEBI" id="CHEBI:30616"/>
    </ligand>
</feature>
<keyword evidence="4 11" id="KW-0418">Kinase</keyword>
<dbReference type="PROSITE" id="PS00107">
    <property type="entry name" value="PROTEIN_KINASE_ATP"/>
    <property type="match status" value="1"/>
</dbReference>
<dbReference type="Pfam" id="PF00514">
    <property type="entry name" value="Arm"/>
    <property type="match status" value="1"/>
</dbReference>
<feature type="domain" description="Protein kinase" evidence="9">
    <location>
        <begin position="504"/>
        <end position="772"/>
    </location>
</feature>
<dbReference type="CTD" id="152110"/>
<dbReference type="InterPro" id="IPR011009">
    <property type="entry name" value="Kinase-like_dom_sf"/>
</dbReference>
<feature type="compositionally biased region" description="Low complexity" evidence="8">
    <location>
        <begin position="1035"/>
        <end position="1044"/>
    </location>
</feature>
<dbReference type="PROSITE" id="PS50176">
    <property type="entry name" value="ARM_REPEAT"/>
    <property type="match status" value="1"/>
</dbReference>
<feature type="compositionally biased region" description="Low complexity" evidence="8">
    <location>
        <begin position="823"/>
        <end position="833"/>
    </location>
</feature>
<dbReference type="PANTHER" id="PTHR43671">
    <property type="entry name" value="SERINE/THREONINE-PROTEIN KINASE NEK"/>
    <property type="match status" value="1"/>
</dbReference>
<reference evidence="11 12" key="1">
    <citation type="submission" date="2025-04" db="UniProtKB">
        <authorList>
            <consortium name="RefSeq"/>
        </authorList>
    </citation>
    <scope>IDENTIFICATION</scope>
    <source>
        <tissue evidence="11 12">Sperm</tissue>
    </source>
</reference>
<gene>
    <name evidence="11 12 13" type="primary">NEK10</name>
</gene>
<evidence type="ECO:0000256" key="2">
    <source>
        <dbReference type="ARBA" id="ARBA00022679"/>
    </source>
</evidence>
<evidence type="ECO:0000313" key="11">
    <source>
        <dbReference type="RefSeq" id="XP_032813302.1"/>
    </source>
</evidence>
<dbReference type="Gene3D" id="1.10.510.10">
    <property type="entry name" value="Transferase(Phosphotransferase) domain 1"/>
    <property type="match status" value="1"/>
</dbReference>
<dbReference type="Pfam" id="PF00069">
    <property type="entry name" value="Pkinase"/>
    <property type="match status" value="1"/>
</dbReference>
<name>A0AAJ7WX12_PETMA</name>
<dbReference type="AlphaFoldDB" id="A0AAJ7WX12"/>
<evidence type="ECO:0000313" key="13">
    <source>
        <dbReference type="RefSeq" id="XP_032813304.1"/>
    </source>
</evidence>
<dbReference type="KEGG" id="pmrn:116944008"/>
<dbReference type="Proteomes" id="UP001318040">
    <property type="component" value="Chromosome 19"/>
</dbReference>
<dbReference type="InterPro" id="IPR011989">
    <property type="entry name" value="ARM-like"/>
</dbReference>
<protein>
    <submittedName>
        <fullName evidence="11 12">Serine/threonine-protein kinase Nek10</fullName>
    </submittedName>
</protein>
<dbReference type="RefSeq" id="XP_032813304.1">
    <property type="nucleotide sequence ID" value="XM_032957413.1"/>
</dbReference>
<dbReference type="PROSITE" id="PS50011">
    <property type="entry name" value="PROTEIN_KINASE_DOM"/>
    <property type="match status" value="1"/>
</dbReference>